<organism evidence="1">
    <name type="scientific">Corethron hystrix</name>
    <dbReference type="NCBI Taxonomy" id="216773"/>
    <lineage>
        <taxon>Eukaryota</taxon>
        <taxon>Sar</taxon>
        <taxon>Stramenopiles</taxon>
        <taxon>Ochrophyta</taxon>
        <taxon>Bacillariophyta</taxon>
        <taxon>Coscinodiscophyceae</taxon>
        <taxon>Corethrophycidae</taxon>
        <taxon>Corethrales</taxon>
        <taxon>Corethraceae</taxon>
        <taxon>Corethron</taxon>
    </lineage>
</organism>
<reference evidence="1" key="1">
    <citation type="submission" date="2021-01" db="EMBL/GenBank/DDBJ databases">
        <authorList>
            <person name="Corre E."/>
            <person name="Pelletier E."/>
            <person name="Niang G."/>
            <person name="Scheremetjew M."/>
            <person name="Finn R."/>
            <person name="Kale V."/>
            <person name="Holt S."/>
            <person name="Cochrane G."/>
            <person name="Meng A."/>
            <person name="Brown T."/>
            <person name="Cohen L."/>
        </authorList>
    </citation>
    <scope>NUCLEOTIDE SEQUENCE</scope>
    <source>
        <strain evidence="1">308</strain>
    </source>
</reference>
<accession>A0A7S1C2Y0</accession>
<protein>
    <submittedName>
        <fullName evidence="1">Uncharacterized protein</fullName>
    </submittedName>
</protein>
<dbReference type="PANTHER" id="PTHR19288:SF90">
    <property type="entry name" value="OS08G0542600 PROTEIN"/>
    <property type="match status" value="1"/>
</dbReference>
<name>A0A7S1C2Y0_9STRA</name>
<dbReference type="InterPro" id="IPR023214">
    <property type="entry name" value="HAD_sf"/>
</dbReference>
<dbReference type="Pfam" id="PF13344">
    <property type="entry name" value="Hydrolase_6"/>
    <property type="match status" value="1"/>
</dbReference>
<dbReference type="GO" id="GO:0009507">
    <property type="term" value="C:chloroplast"/>
    <property type="evidence" value="ECO:0007669"/>
    <property type="project" value="TreeGrafter"/>
</dbReference>
<dbReference type="SUPFAM" id="SSF56784">
    <property type="entry name" value="HAD-like"/>
    <property type="match status" value="1"/>
</dbReference>
<sequence>MTRLSYILFAPFVAGAGQNLPVISPLRSTSAFLPFSVNNNGSFCRRMASSVTDLRITRLRSSSSSPMIFLPSLEYIFNMSDPSSLSTYDTYLLDMWGVLHDGTVAYEGAVDAVRKLKERGGRIMILSNSSKRKEEGIKLLGRLGFDVERDIDEVITSGEVSFQMLSGDESIAFSWPPLASILSSSSSLRPPRALVLGSGAGDAEYLRAAGWTLSGPSDADLVVARGTFTIDDGTGAIVSKSKGYGEGAYESTLGTMLRSAASRSLPMLVTNPDRVRPDADLSPMPGTIADAYEKILGETMAADDARRLVRRIGKPHTEVYELALRKKENIRGKASIMIGDALATDVAGSGKSNIDSVWVVRDGIHFKDIRARIENGLDYEDAVLAELEQWNRGDVVGDYAAQPTFCVPNFKW</sequence>
<dbReference type="GO" id="GO:0016791">
    <property type="term" value="F:phosphatase activity"/>
    <property type="evidence" value="ECO:0007669"/>
    <property type="project" value="TreeGrafter"/>
</dbReference>
<dbReference type="AlphaFoldDB" id="A0A7S1C2Y0"/>
<dbReference type="InterPro" id="IPR036412">
    <property type="entry name" value="HAD-like_sf"/>
</dbReference>
<dbReference type="InterPro" id="IPR006357">
    <property type="entry name" value="HAD-SF_hydro_IIA"/>
</dbReference>
<proteinExistence type="predicted"/>
<dbReference type="Gene3D" id="3.40.50.1000">
    <property type="entry name" value="HAD superfamily/HAD-like"/>
    <property type="match status" value="2"/>
</dbReference>
<dbReference type="PANTHER" id="PTHR19288">
    <property type="entry name" value="4-NITROPHENYLPHOSPHATASE-RELATED"/>
    <property type="match status" value="1"/>
</dbReference>
<dbReference type="EMBL" id="HBFR01042522">
    <property type="protein sequence ID" value="CAD8903864.1"/>
    <property type="molecule type" value="Transcribed_RNA"/>
</dbReference>
<evidence type="ECO:0000313" key="1">
    <source>
        <dbReference type="EMBL" id="CAD8903864.1"/>
    </source>
</evidence>
<gene>
    <name evidence="1" type="ORF">CHYS00102_LOCUS31084</name>
</gene>
<dbReference type="Pfam" id="PF13242">
    <property type="entry name" value="Hydrolase_like"/>
    <property type="match status" value="1"/>
</dbReference>